<dbReference type="AlphaFoldDB" id="A0A0R1YR22"/>
<proteinExistence type="predicted"/>
<name>A0A0R1YR22_9LACO</name>
<dbReference type="Proteomes" id="UP000051230">
    <property type="component" value="Unassembled WGS sequence"/>
</dbReference>
<reference evidence="1 2" key="1">
    <citation type="journal article" date="2015" name="Genome Announc.">
        <title>Expanding the biotechnology potential of lactobacilli through comparative genomics of 213 strains and associated genera.</title>
        <authorList>
            <person name="Sun Z."/>
            <person name="Harris H.M."/>
            <person name="McCann A."/>
            <person name="Guo C."/>
            <person name="Argimon S."/>
            <person name="Zhang W."/>
            <person name="Yang X."/>
            <person name="Jeffery I.B."/>
            <person name="Cooney J.C."/>
            <person name="Kagawa T.F."/>
            <person name="Liu W."/>
            <person name="Song Y."/>
            <person name="Salvetti E."/>
            <person name="Wrobel A."/>
            <person name="Rasinkangas P."/>
            <person name="Parkhill J."/>
            <person name="Rea M.C."/>
            <person name="O'Sullivan O."/>
            <person name="Ritari J."/>
            <person name="Douillard F.P."/>
            <person name="Paul Ross R."/>
            <person name="Yang R."/>
            <person name="Briner A.E."/>
            <person name="Felis G.E."/>
            <person name="de Vos W.M."/>
            <person name="Barrangou R."/>
            <person name="Klaenhammer T.R."/>
            <person name="Caufield P.W."/>
            <person name="Cui Y."/>
            <person name="Zhang H."/>
            <person name="O'Toole P.W."/>
        </authorList>
    </citation>
    <scope>NUCLEOTIDE SEQUENCE [LARGE SCALE GENOMIC DNA]</scope>
    <source>
        <strain evidence="1 2">DSM 20533</strain>
    </source>
</reference>
<evidence type="ECO:0000313" key="2">
    <source>
        <dbReference type="Proteomes" id="UP000051230"/>
    </source>
</evidence>
<keyword evidence="2" id="KW-1185">Reference proteome</keyword>
<comment type="caution">
    <text evidence="1">The sequence shown here is derived from an EMBL/GenBank/DDBJ whole genome shotgun (WGS) entry which is preliminary data.</text>
</comment>
<sequence length="55" mass="6132">MAFYYFFFIKNAINIITAAMIRAAFQYATTAAIIKIPTPIAIAMFLLEESVLPAD</sequence>
<gene>
    <name evidence="1" type="ORF">FD40_GL001278</name>
</gene>
<accession>A0A0R1YR22</accession>
<evidence type="ECO:0000313" key="1">
    <source>
        <dbReference type="EMBL" id="KRM41715.1"/>
    </source>
</evidence>
<dbReference type="EMBL" id="AYYS01000027">
    <property type="protein sequence ID" value="KRM41715.1"/>
    <property type="molecule type" value="Genomic_DNA"/>
</dbReference>
<organism evidence="1 2">
    <name type="scientific">Amylolactobacillus amylophilus DSM 20533 = JCM 1125</name>
    <dbReference type="NCBI Taxonomy" id="1423721"/>
    <lineage>
        <taxon>Bacteria</taxon>
        <taxon>Bacillati</taxon>
        <taxon>Bacillota</taxon>
        <taxon>Bacilli</taxon>
        <taxon>Lactobacillales</taxon>
        <taxon>Lactobacillaceae</taxon>
        <taxon>Amylolactobacillus</taxon>
    </lineage>
</organism>
<protein>
    <submittedName>
        <fullName evidence="1">Uncharacterized protein</fullName>
    </submittedName>
</protein>